<dbReference type="GO" id="GO:0007040">
    <property type="term" value="P:lysosome organization"/>
    <property type="evidence" value="ECO:0007669"/>
    <property type="project" value="TreeGrafter"/>
</dbReference>
<evidence type="ECO:0000256" key="2">
    <source>
        <dbReference type="ARBA" id="ARBA00007467"/>
    </source>
</evidence>
<comment type="subcellular location">
    <subcellularLocation>
        <location evidence="1">Endomembrane system</location>
        <topology evidence="1">Multi-pass membrane protein</topology>
    </subcellularLocation>
    <subcellularLocation>
        <location evidence="6">Lysosome membrane</location>
        <topology evidence="6">Multi-pass membrane protein</topology>
    </subcellularLocation>
</comment>
<dbReference type="PIRSF" id="PIRSF015974">
    <property type="entry name" value="CLN3_BTN1"/>
    <property type="match status" value="1"/>
</dbReference>
<dbReference type="GO" id="GO:0005765">
    <property type="term" value="C:lysosomal membrane"/>
    <property type="evidence" value="ECO:0007669"/>
    <property type="project" value="UniProtKB-SubCell"/>
</dbReference>
<dbReference type="SUPFAM" id="SSF103473">
    <property type="entry name" value="MFS general substrate transporter"/>
    <property type="match status" value="1"/>
</dbReference>
<feature type="transmembrane region" description="Helical" evidence="6">
    <location>
        <begin position="162"/>
        <end position="182"/>
    </location>
</feature>
<feature type="transmembrane region" description="Helical" evidence="6">
    <location>
        <begin position="478"/>
        <end position="501"/>
    </location>
</feature>
<dbReference type="GO" id="GO:0051453">
    <property type="term" value="P:regulation of intracellular pH"/>
    <property type="evidence" value="ECO:0007669"/>
    <property type="project" value="TreeGrafter"/>
</dbReference>
<dbReference type="InterPro" id="IPR003492">
    <property type="entry name" value="Battenin_disease_Cln3"/>
</dbReference>
<dbReference type="PANTHER" id="PTHR10981:SF8">
    <property type="entry name" value="BATTENIN"/>
    <property type="match status" value="1"/>
</dbReference>
<organism evidence="7 8">
    <name type="scientific">Mesorhabditis belari</name>
    <dbReference type="NCBI Taxonomy" id="2138241"/>
    <lineage>
        <taxon>Eukaryota</taxon>
        <taxon>Metazoa</taxon>
        <taxon>Ecdysozoa</taxon>
        <taxon>Nematoda</taxon>
        <taxon>Chromadorea</taxon>
        <taxon>Rhabditida</taxon>
        <taxon>Rhabditina</taxon>
        <taxon>Rhabditomorpha</taxon>
        <taxon>Rhabditoidea</taxon>
        <taxon>Rhabditidae</taxon>
        <taxon>Mesorhabditinae</taxon>
        <taxon>Mesorhabditis</taxon>
    </lineage>
</organism>
<evidence type="ECO:0000256" key="3">
    <source>
        <dbReference type="ARBA" id="ARBA00022692"/>
    </source>
</evidence>
<evidence type="ECO:0000256" key="4">
    <source>
        <dbReference type="ARBA" id="ARBA00022989"/>
    </source>
</evidence>
<dbReference type="InterPro" id="IPR036259">
    <property type="entry name" value="MFS_trans_sf"/>
</dbReference>
<name>A0AAF3ER99_9BILA</name>
<keyword evidence="7" id="KW-1185">Reference proteome</keyword>
<feature type="transmembrane region" description="Helical" evidence="6">
    <location>
        <begin position="438"/>
        <end position="457"/>
    </location>
</feature>
<dbReference type="WBParaSite" id="MBELARI_LOCUS16626">
    <property type="protein sequence ID" value="MBELARI_LOCUS16626"/>
    <property type="gene ID" value="MBELARI_LOCUS16626"/>
</dbReference>
<dbReference type="Pfam" id="PF02487">
    <property type="entry name" value="CLN3"/>
    <property type="match status" value="1"/>
</dbReference>
<reference evidence="8" key="1">
    <citation type="submission" date="2024-02" db="UniProtKB">
        <authorList>
            <consortium name="WormBaseParasite"/>
        </authorList>
    </citation>
    <scope>IDENTIFICATION</scope>
</reference>
<dbReference type="GO" id="GO:0012505">
    <property type="term" value="C:endomembrane system"/>
    <property type="evidence" value="ECO:0007669"/>
    <property type="project" value="UniProtKB-SubCell"/>
</dbReference>
<dbReference type="PRINTS" id="PR01315">
    <property type="entry name" value="BATTENIN"/>
</dbReference>
<comment type="similarity">
    <text evidence="2 6">Belongs to the battenin family.</text>
</comment>
<proteinExistence type="inferred from homology"/>
<evidence type="ECO:0000313" key="8">
    <source>
        <dbReference type="WBParaSite" id="MBELARI_LOCUS16626"/>
    </source>
</evidence>
<dbReference type="Gene3D" id="1.20.1250.20">
    <property type="entry name" value="MFS general substrate transporter like domains"/>
    <property type="match status" value="1"/>
</dbReference>
<feature type="transmembrane region" description="Helical" evidence="6">
    <location>
        <begin position="277"/>
        <end position="297"/>
    </location>
</feature>
<dbReference type="InterPro" id="IPR018460">
    <property type="entry name" value="Battenin_disease_Cln3_subgr"/>
</dbReference>
<dbReference type="Proteomes" id="UP000887575">
    <property type="component" value="Unassembled WGS sequence"/>
</dbReference>
<accession>A0AAF3ER99</accession>
<protein>
    <recommendedName>
        <fullName evidence="6">Battenin</fullName>
    </recommendedName>
</protein>
<keyword evidence="5 6" id="KW-0472">Membrane</keyword>
<dbReference type="AlphaFoldDB" id="A0AAF3ER99"/>
<evidence type="ECO:0000313" key="7">
    <source>
        <dbReference type="Proteomes" id="UP000887575"/>
    </source>
</evidence>
<evidence type="ECO:0000256" key="6">
    <source>
        <dbReference type="RuleBase" id="RU361113"/>
    </source>
</evidence>
<feature type="transmembrane region" description="Helical" evidence="6">
    <location>
        <begin position="189"/>
        <end position="207"/>
    </location>
</feature>
<keyword evidence="3 6" id="KW-0812">Transmembrane</keyword>
<dbReference type="PANTHER" id="PTHR10981">
    <property type="entry name" value="BATTENIN"/>
    <property type="match status" value="1"/>
</dbReference>
<feature type="transmembrane region" description="Helical" evidence="6">
    <location>
        <begin position="245"/>
        <end position="265"/>
    </location>
</feature>
<feature type="transmembrane region" description="Helical" evidence="6">
    <location>
        <begin position="411"/>
        <end position="432"/>
    </location>
</feature>
<sequence>MEATHLFGSKIHNAIGERSNQNVKLNVDEGVPNTYWNEVSRKMNRVELGLYLFVAKLLSKKERKREMLDECKTYEHSTAFGISRMSTDDIKKASFRTIFAFWILGICNNLPHIVMLSAAGDIIDKGHRHSQIVQLSNSTQNNETCPADRGTKHCDGKQSTGIILLADILPSVLAKIFVMFWAQKVSYQLRHFCVVSLQFAALLIVAFADSYFWAIFGVVLQSIAGGVGESTLVSYSSHFSHSTTVAWTSGTGAVGILGSFLYASLTEPHLANLSPKTAFLVMLIFPIAFAVAFWMILDHSKNIFHYCKKYIVVDASSHEPKPNSNENAKVEQRPTTLWQKVCLIKPLLRWLIPLMCIYLAEYMINQGFIQLVVFDCSTGLHLSKTSQYRWFQFIYRTGSFISKSSLGLLDFPVWVLYLLPVLQIGNAIFFYFEALLAFVPHILIAFVIIFVAGLYGGSSLAKTLNHIHKTVPSDVREFSLAVACTSDAVGIVMAAFAAILFHNVICSQIG</sequence>
<evidence type="ECO:0000256" key="1">
    <source>
        <dbReference type="ARBA" id="ARBA00004127"/>
    </source>
</evidence>
<evidence type="ECO:0000256" key="5">
    <source>
        <dbReference type="ARBA" id="ARBA00023136"/>
    </source>
</evidence>
<keyword evidence="6" id="KW-0458">Lysosome</keyword>
<keyword evidence="4 6" id="KW-1133">Transmembrane helix</keyword>